<gene>
    <name evidence="3" type="ORF">ADK41_18630</name>
</gene>
<reference evidence="3 4" key="1">
    <citation type="submission" date="2015-07" db="EMBL/GenBank/DDBJ databases">
        <authorList>
            <person name="Noorani M."/>
        </authorList>
    </citation>
    <scope>NUCLEOTIDE SEQUENCE [LARGE SCALE GENOMIC DNA]</scope>
    <source>
        <strain evidence="3 4">NRRL B-24567</strain>
    </source>
</reference>
<keyword evidence="4" id="KW-1185">Reference proteome</keyword>
<dbReference type="PATRIC" id="fig|36816.3.peg.4037"/>
<organism evidence="3 4">
    <name type="scientific">Streptomyces caelestis</name>
    <dbReference type="NCBI Taxonomy" id="36816"/>
    <lineage>
        <taxon>Bacteria</taxon>
        <taxon>Bacillati</taxon>
        <taxon>Actinomycetota</taxon>
        <taxon>Actinomycetes</taxon>
        <taxon>Kitasatosporales</taxon>
        <taxon>Streptomycetaceae</taxon>
        <taxon>Streptomyces</taxon>
    </lineage>
</organism>
<proteinExistence type="predicted"/>
<evidence type="ECO:0000259" key="2">
    <source>
        <dbReference type="Pfam" id="PF20736"/>
    </source>
</evidence>
<dbReference type="InterPro" id="IPR049046">
    <property type="entry name" value="Beta-AFase-like_GH127_middle"/>
</dbReference>
<dbReference type="Pfam" id="PF20736">
    <property type="entry name" value="Glyco_hydro127M"/>
    <property type="match status" value="1"/>
</dbReference>
<feature type="domain" description="Non-reducing end beta-L-arabinofuranosidase-like GH127 middle" evidence="2">
    <location>
        <begin position="12"/>
        <end position="95"/>
    </location>
</feature>
<dbReference type="Proteomes" id="UP000037773">
    <property type="component" value="Unassembled WGS sequence"/>
</dbReference>
<name>A0A0M8QHT8_9ACTN</name>
<protein>
    <recommendedName>
        <fullName evidence="2">Non-reducing end beta-L-arabinofuranosidase-like GH127 middle domain-containing protein</fullName>
    </recommendedName>
</protein>
<accession>A0A0M8QHT8</accession>
<evidence type="ECO:0000313" key="4">
    <source>
        <dbReference type="Proteomes" id="UP000037773"/>
    </source>
</evidence>
<evidence type="ECO:0000313" key="3">
    <source>
        <dbReference type="EMBL" id="KOT37688.1"/>
    </source>
</evidence>
<feature type="region of interest" description="Disordered" evidence="1">
    <location>
        <begin position="161"/>
        <end position="185"/>
    </location>
</feature>
<dbReference type="AlphaFoldDB" id="A0A0M8QHT8"/>
<dbReference type="EMBL" id="LGCN01000196">
    <property type="protein sequence ID" value="KOT37688.1"/>
    <property type="molecule type" value="Genomic_DNA"/>
</dbReference>
<comment type="caution">
    <text evidence="3">The sequence shown here is derived from an EMBL/GenBank/DDBJ whole genome shotgun (WGS) entry which is preliminary data.</text>
</comment>
<dbReference type="RefSeq" id="WP_030822553.1">
    <property type="nucleotide sequence ID" value="NZ_LGCN01000196.1"/>
</dbReference>
<sequence length="185" mass="19749">MTPSRPLLQRPRLTWAEKGVTVTRTTRCPQEQGSTLTVGGGRASFALLPRAPSWATAGFRVTGNGRAVPGAPVPGRYVEVARTWRDGGTVRICVPFRPWVGRALDDPAPQALFHGPVDLVARRPGPGPCGWGCTATPACPAICCPPSPRSRIDPCTTCWTASSRRPSRRAPRTRPAPASGARNHV</sequence>
<evidence type="ECO:0000256" key="1">
    <source>
        <dbReference type="SAM" id="MobiDB-lite"/>
    </source>
</evidence>